<proteinExistence type="predicted"/>
<gene>
    <name evidence="1" type="ORF">GOP47_0010835</name>
</gene>
<dbReference type="EMBL" id="JABFUD020000010">
    <property type="protein sequence ID" value="KAI5074874.1"/>
    <property type="molecule type" value="Genomic_DNA"/>
</dbReference>
<keyword evidence="2" id="KW-1185">Reference proteome</keyword>
<dbReference type="Proteomes" id="UP000886520">
    <property type="component" value="Chromosome 10"/>
</dbReference>
<sequence>MSQFWGYTLLLHPSLDATSLAPSSAVRRMHLVIPQKKGFSSKYCSVSFQEKKERDDALLLVVASPCMQGDSRQLTVDLWTFSFNLHLFYALQALASATSSSCLSS</sequence>
<evidence type="ECO:0000313" key="2">
    <source>
        <dbReference type="Proteomes" id="UP000886520"/>
    </source>
</evidence>
<protein>
    <submittedName>
        <fullName evidence="1">Uncharacterized protein</fullName>
    </submittedName>
</protein>
<reference evidence="1" key="1">
    <citation type="submission" date="2021-01" db="EMBL/GenBank/DDBJ databases">
        <title>Adiantum capillus-veneris genome.</title>
        <authorList>
            <person name="Fang Y."/>
            <person name="Liao Q."/>
        </authorList>
    </citation>
    <scope>NUCLEOTIDE SEQUENCE</scope>
    <source>
        <strain evidence="1">H3</strain>
        <tissue evidence="1">Leaf</tissue>
    </source>
</reference>
<organism evidence="1 2">
    <name type="scientific">Adiantum capillus-veneris</name>
    <name type="common">Maidenhair fern</name>
    <dbReference type="NCBI Taxonomy" id="13818"/>
    <lineage>
        <taxon>Eukaryota</taxon>
        <taxon>Viridiplantae</taxon>
        <taxon>Streptophyta</taxon>
        <taxon>Embryophyta</taxon>
        <taxon>Tracheophyta</taxon>
        <taxon>Polypodiopsida</taxon>
        <taxon>Polypodiidae</taxon>
        <taxon>Polypodiales</taxon>
        <taxon>Pteridineae</taxon>
        <taxon>Pteridaceae</taxon>
        <taxon>Vittarioideae</taxon>
        <taxon>Adiantum</taxon>
    </lineage>
</organism>
<name>A0A9D4ZGS3_ADICA</name>
<comment type="caution">
    <text evidence="1">The sequence shown here is derived from an EMBL/GenBank/DDBJ whole genome shotgun (WGS) entry which is preliminary data.</text>
</comment>
<dbReference type="AlphaFoldDB" id="A0A9D4ZGS3"/>
<evidence type="ECO:0000313" key="1">
    <source>
        <dbReference type="EMBL" id="KAI5074874.1"/>
    </source>
</evidence>
<accession>A0A9D4ZGS3</accession>